<proteinExistence type="predicted"/>
<feature type="transmembrane region" description="Helical" evidence="2">
    <location>
        <begin position="32"/>
        <end position="57"/>
    </location>
</feature>
<evidence type="ECO:0000256" key="2">
    <source>
        <dbReference type="SAM" id="Phobius"/>
    </source>
</evidence>
<feature type="region of interest" description="Disordered" evidence="1">
    <location>
        <begin position="1"/>
        <end position="24"/>
    </location>
</feature>
<keyword evidence="4" id="KW-1185">Reference proteome</keyword>
<evidence type="ECO:0000313" key="3">
    <source>
        <dbReference type="EMBL" id="QJY49003.1"/>
    </source>
</evidence>
<dbReference type="AlphaFoldDB" id="A0A6M6JP45"/>
<reference evidence="3 4" key="1">
    <citation type="submission" date="2020-05" db="EMBL/GenBank/DDBJ databases">
        <authorList>
            <person name="Mo P."/>
        </authorList>
    </citation>
    <scope>NUCLEOTIDE SEQUENCE [LARGE SCALE GENOMIC DNA]</scope>
    <source>
        <strain evidence="3 4">Gen01</strain>
    </source>
</reference>
<dbReference type="RefSeq" id="WP_172163810.1">
    <property type="nucleotide sequence ID" value="NZ_CP053564.1"/>
</dbReference>
<keyword evidence="2" id="KW-0812">Transmembrane</keyword>
<keyword evidence="2" id="KW-0472">Membrane</keyword>
<keyword evidence="2" id="KW-1133">Transmembrane helix</keyword>
<gene>
    <name evidence="3" type="ORF">HOP40_27155</name>
</gene>
<dbReference type="InterPro" id="IPR025495">
    <property type="entry name" value="DUF4386"/>
</dbReference>
<accession>A0A6M6JP45</accession>
<dbReference type="Pfam" id="PF14329">
    <property type="entry name" value="DUF4386"/>
    <property type="match status" value="1"/>
</dbReference>
<feature type="transmembrane region" description="Helical" evidence="2">
    <location>
        <begin position="77"/>
        <end position="102"/>
    </location>
</feature>
<feature type="transmembrane region" description="Helical" evidence="2">
    <location>
        <begin position="220"/>
        <end position="240"/>
    </location>
</feature>
<dbReference type="Proteomes" id="UP000505377">
    <property type="component" value="Chromosome"/>
</dbReference>
<feature type="transmembrane region" description="Helical" evidence="2">
    <location>
        <begin position="166"/>
        <end position="184"/>
    </location>
</feature>
<dbReference type="EMBL" id="CP053564">
    <property type="protein sequence ID" value="QJY49003.1"/>
    <property type="molecule type" value="Genomic_DNA"/>
</dbReference>
<name>A0A6M6JP45_9PSEU</name>
<sequence>MTSSTQNPVAPRDAQPPAPSVTPADRSLRHAAITAGIGLLVMSVLGGTATFIAINGLVTPGDAAQTVTDISASADLFRVGIASLFVVIALDVVVACGLYRVFSPVSRSISMVAAAFRLVYAGVYLAAAGELLGVLRLLGDDGYLSVIDAEQRHAQALLGVTAFNDLWMLGLGLFGLHLLLEGYLANRSAGVPRWLGVLIAVAGLGYLIDTFGVVLSAGTWTPVAMFTFVGEFLLALWLVIRGRRITASGIAATR</sequence>
<protein>
    <submittedName>
        <fullName evidence="3">DUF4386 domain-containing protein</fullName>
    </submittedName>
</protein>
<dbReference type="KEGG" id="pbro:HOP40_27155"/>
<feature type="transmembrane region" description="Helical" evidence="2">
    <location>
        <begin position="114"/>
        <end position="135"/>
    </location>
</feature>
<evidence type="ECO:0000256" key="1">
    <source>
        <dbReference type="SAM" id="MobiDB-lite"/>
    </source>
</evidence>
<feature type="transmembrane region" description="Helical" evidence="2">
    <location>
        <begin position="191"/>
        <end position="208"/>
    </location>
</feature>
<evidence type="ECO:0000313" key="4">
    <source>
        <dbReference type="Proteomes" id="UP000505377"/>
    </source>
</evidence>
<organism evidence="3 4">
    <name type="scientific">Pseudonocardia broussonetiae</name>
    <dbReference type="NCBI Taxonomy" id="2736640"/>
    <lineage>
        <taxon>Bacteria</taxon>
        <taxon>Bacillati</taxon>
        <taxon>Actinomycetota</taxon>
        <taxon>Actinomycetes</taxon>
        <taxon>Pseudonocardiales</taxon>
        <taxon>Pseudonocardiaceae</taxon>
        <taxon>Pseudonocardia</taxon>
    </lineage>
</organism>